<dbReference type="AlphaFoldDB" id="A0AAW0BJY2"/>
<sequence length="194" mass="22516">MSTSASYRRAQIIPKVTGHKGMDYLLAVQYKVMCRFDLCRIFIKHRIGQAVLFFSVEEEARIVRLERTKIDEFDFRPLLDPDNQQDGGTADIKGIHTEGAPQGYRLFYFEQTTRNGFPINDVITRELEGYTDGLRRPWLGPVVVIWDDDNVITRENLEEKVEAILLDIYNFYEEFVRDEGVPYDPIEAQSADDV</sequence>
<dbReference type="Proteomes" id="UP001383192">
    <property type="component" value="Unassembled WGS sequence"/>
</dbReference>
<evidence type="ECO:0000313" key="3">
    <source>
        <dbReference type="Proteomes" id="UP001383192"/>
    </source>
</evidence>
<evidence type="ECO:0000313" key="1">
    <source>
        <dbReference type="EMBL" id="KAK7026655.1"/>
    </source>
</evidence>
<protein>
    <submittedName>
        <fullName evidence="2">Uncharacterized protein</fullName>
    </submittedName>
</protein>
<comment type="caution">
    <text evidence="2">The sequence shown here is derived from an EMBL/GenBank/DDBJ whole genome shotgun (WGS) entry which is preliminary data.</text>
</comment>
<dbReference type="EMBL" id="JAYKXP010000102">
    <property type="protein sequence ID" value="KAK7026672.1"/>
    <property type="molecule type" value="Genomic_DNA"/>
</dbReference>
<name>A0AAW0BJY2_9AGAR</name>
<gene>
    <name evidence="1" type="ORF">VNI00_015528</name>
    <name evidence="2" type="ORF">VNI00_015545</name>
</gene>
<proteinExistence type="predicted"/>
<dbReference type="EMBL" id="JAYKXP010000102">
    <property type="protein sequence ID" value="KAK7026655.1"/>
    <property type="molecule type" value="Genomic_DNA"/>
</dbReference>
<reference evidence="2 3" key="1">
    <citation type="submission" date="2024-01" db="EMBL/GenBank/DDBJ databases">
        <title>A draft genome for a cacao thread blight-causing isolate of Paramarasmius palmivorus.</title>
        <authorList>
            <person name="Baruah I.K."/>
            <person name="Bukari Y."/>
            <person name="Amoako-Attah I."/>
            <person name="Meinhardt L.W."/>
            <person name="Bailey B.A."/>
            <person name="Cohen S.P."/>
        </authorList>
    </citation>
    <scope>NUCLEOTIDE SEQUENCE [LARGE SCALE GENOMIC DNA]</scope>
    <source>
        <strain evidence="2 3">GH-12</strain>
    </source>
</reference>
<evidence type="ECO:0000313" key="2">
    <source>
        <dbReference type="EMBL" id="KAK7026672.1"/>
    </source>
</evidence>
<accession>A0AAW0BJY2</accession>
<keyword evidence="3" id="KW-1185">Reference proteome</keyword>
<organism evidence="2 3">
    <name type="scientific">Paramarasmius palmivorus</name>
    <dbReference type="NCBI Taxonomy" id="297713"/>
    <lineage>
        <taxon>Eukaryota</taxon>
        <taxon>Fungi</taxon>
        <taxon>Dikarya</taxon>
        <taxon>Basidiomycota</taxon>
        <taxon>Agaricomycotina</taxon>
        <taxon>Agaricomycetes</taxon>
        <taxon>Agaricomycetidae</taxon>
        <taxon>Agaricales</taxon>
        <taxon>Marasmiineae</taxon>
        <taxon>Marasmiaceae</taxon>
        <taxon>Paramarasmius</taxon>
    </lineage>
</organism>